<feature type="non-terminal residue" evidence="2">
    <location>
        <position position="1"/>
    </location>
</feature>
<sequence>PAPEKKPTPVVAASGPRLLPASPRVIRSATDTIKETAEGSESDDAHARPISPPPVVGQLGNLFMDVETLQRPIIVPAELEGEKVEES</sequence>
<feature type="non-terminal residue" evidence="2">
    <location>
        <position position="87"/>
    </location>
</feature>
<evidence type="ECO:0000256" key="1">
    <source>
        <dbReference type="SAM" id="MobiDB-lite"/>
    </source>
</evidence>
<dbReference type="GeneID" id="25916132"/>
<feature type="compositionally biased region" description="Basic and acidic residues" evidence="1">
    <location>
        <begin position="32"/>
        <end position="47"/>
    </location>
</feature>
<protein>
    <submittedName>
        <fullName evidence="2">Uncharacterized protein</fullName>
    </submittedName>
</protein>
<keyword evidence="3" id="KW-1185">Reference proteome</keyword>
<name>A0A0L0F538_9EUKA</name>
<dbReference type="EMBL" id="KQ248052">
    <property type="protein sequence ID" value="KNC71830.1"/>
    <property type="molecule type" value="Genomic_DNA"/>
</dbReference>
<gene>
    <name evidence="2" type="ORF">SARC_15628</name>
</gene>
<dbReference type="RefSeq" id="XP_014145732.1">
    <property type="nucleotide sequence ID" value="XM_014290257.1"/>
</dbReference>
<proteinExistence type="predicted"/>
<feature type="region of interest" description="Disordered" evidence="1">
    <location>
        <begin position="1"/>
        <end position="53"/>
    </location>
</feature>
<dbReference type="Proteomes" id="UP000054560">
    <property type="component" value="Unassembled WGS sequence"/>
</dbReference>
<reference evidence="2 3" key="1">
    <citation type="submission" date="2011-02" db="EMBL/GenBank/DDBJ databases">
        <title>The Genome Sequence of Sphaeroforma arctica JP610.</title>
        <authorList>
            <consortium name="The Broad Institute Genome Sequencing Platform"/>
            <person name="Russ C."/>
            <person name="Cuomo C."/>
            <person name="Young S.K."/>
            <person name="Zeng Q."/>
            <person name="Gargeya S."/>
            <person name="Alvarado L."/>
            <person name="Berlin A."/>
            <person name="Chapman S.B."/>
            <person name="Chen Z."/>
            <person name="Freedman E."/>
            <person name="Gellesch M."/>
            <person name="Goldberg J."/>
            <person name="Griggs A."/>
            <person name="Gujja S."/>
            <person name="Heilman E."/>
            <person name="Heiman D."/>
            <person name="Howarth C."/>
            <person name="Mehta T."/>
            <person name="Neiman D."/>
            <person name="Pearson M."/>
            <person name="Roberts A."/>
            <person name="Saif S."/>
            <person name="Shea T."/>
            <person name="Shenoy N."/>
            <person name="Sisk P."/>
            <person name="Stolte C."/>
            <person name="Sykes S."/>
            <person name="White J."/>
            <person name="Yandava C."/>
            <person name="Burger G."/>
            <person name="Gray M.W."/>
            <person name="Holland P.W.H."/>
            <person name="King N."/>
            <person name="Lang F.B.F."/>
            <person name="Roger A.J."/>
            <person name="Ruiz-Trillo I."/>
            <person name="Haas B."/>
            <person name="Nusbaum C."/>
            <person name="Birren B."/>
        </authorList>
    </citation>
    <scope>NUCLEOTIDE SEQUENCE [LARGE SCALE GENOMIC DNA]</scope>
    <source>
        <strain evidence="2 3">JP610</strain>
    </source>
</reference>
<accession>A0A0L0F538</accession>
<dbReference type="AlphaFoldDB" id="A0A0L0F538"/>
<organism evidence="2 3">
    <name type="scientific">Sphaeroforma arctica JP610</name>
    <dbReference type="NCBI Taxonomy" id="667725"/>
    <lineage>
        <taxon>Eukaryota</taxon>
        <taxon>Ichthyosporea</taxon>
        <taxon>Ichthyophonida</taxon>
        <taxon>Sphaeroforma</taxon>
    </lineage>
</organism>
<evidence type="ECO:0000313" key="3">
    <source>
        <dbReference type="Proteomes" id="UP000054560"/>
    </source>
</evidence>
<evidence type="ECO:0000313" key="2">
    <source>
        <dbReference type="EMBL" id="KNC71830.1"/>
    </source>
</evidence>